<feature type="region of interest" description="Disordered" evidence="1">
    <location>
        <begin position="165"/>
        <end position="213"/>
    </location>
</feature>
<evidence type="ECO:0000313" key="5">
    <source>
        <dbReference type="Proteomes" id="UP001221217"/>
    </source>
</evidence>
<reference evidence="4 5" key="1">
    <citation type="submission" date="2022-12" db="EMBL/GenBank/DDBJ databases">
        <title>Metagenome assembled genome from gulf of manar.</title>
        <authorList>
            <person name="Kohli P."/>
            <person name="Pk S."/>
            <person name="Venkata Ramana C."/>
            <person name="Sasikala C."/>
        </authorList>
    </citation>
    <scope>NUCLEOTIDE SEQUENCE [LARGE SCALE GENOMIC DNA]</scope>
    <source>
        <strain evidence="4">JB008</strain>
    </source>
</reference>
<organism evidence="4 5">
    <name type="scientific">Candidatus Thalassospirochaeta sargassi</name>
    <dbReference type="NCBI Taxonomy" id="3119039"/>
    <lineage>
        <taxon>Bacteria</taxon>
        <taxon>Pseudomonadati</taxon>
        <taxon>Spirochaetota</taxon>
        <taxon>Spirochaetia</taxon>
        <taxon>Spirochaetales</taxon>
        <taxon>Spirochaetaceae</taxon>
        <taxon>Candidatus Thalassospirochaeta</taxon>
    </lineage>
</organism>
<evidence type="ECO:0000259" key="3">
    <source>
        <dbReference type="Pfam" id="PF04773"/>
    </source>
</evidence>
<dbReference type="AlphaFoldDB" id="A0AAJ1IHI9"/>
<feature type="signal peptide" evidence="2">
    <location>
        <begin position="1"/>
        <end position="19"/>
    </location>
</feature>
<evidence type="ECO:0000256" key="1">
    <source>
        <dbReference type="SAM" id="MobiDB-lite"/>
    </source>
</evidence>
<proteinExistence type="predicted"/>
<dbReference type="Gene3D" id="2.60.120.1440">
    <property type="match status" value="1"/>
</dbReference>
<feature type="domain" description="FecR protein" evidence="3">
    <location>
        <begin position="55"/>
        <end position="147"/>
    </location>
</feature>
<evidence type="ECO:0000313" key="4">
    <source>
        <dbReference type="EMBL" id="MDC7227355.1"/>
    </source>
</evidence>
<dbReference type="Pfam" id="PF04773">
    <property type="entry name" value="FecR"/>
    <property type="match status" value="1"/>
</dbReference>
<name>A0AAJ1IHI9_9SPIO</name>
<evidence type="ECO:0000256" key="2">
    <source>
        <dbReference type="SAM" id="SignalP"/>
    </source>
</evidence>
<dbReference type="EMBL" id="JAQQAL010000024">
    <property type="protein sequence ID" value="MDC7227355.1"/>
    <property type="molecule type" value="Genomic_DNA"/>
</dbReference>
<accession>A0AAJ1IHI9</accession>
<dbReference type="InterPro" id="IPR006860">
    <property type="entry name" value="FecR"/>
</dbReference>
<comment type="caution">
    <text evidence="4">The sequence shown here is derived from an EMBL/GenBank/DDBJ whole genome shotgun (WGS) entry which is preliminary data.</text>
</comment>
<feature type="chain" id="PRO_5042612008" evidence="2">
    <location>
        <begin position="20"/>
        <end position="227"/>
    </location>
</feature>
<sequence>MKKLLIILVVLLAALPLFAENAVVKETSGRVEIQLPGSSWQTASVGDSLPKGASISTGFGASAVLDVGASTLTVDALTRMKLEELIESQGAQTTGLFLRVGKVKAEVKRDQNLSHDFRLRSPSSTAAVRGTEFTFDGNSVKVSKGVVALISASIDREVLVAAGESCTVSGSGKPNSPLAEKLKESTTQGNLEKKENSTAQNGSFQGGNAGGAPAVDLYGDISITVVE</sequence>
<dbReference type="PANTHER" id="PTHR38731">
    <property type="entry name" value="LIPL45-RELATED LIPOPROTEIN-RELATED"/>
    <property type="match status" value="1"/>
</dbReference>
<gene>
    <name evidence="4" type="ORF">PQJ61_11390</name>
</gene>
<protein>
    <submittedName>
        <fullName evidence="4">FecR domain-containing protein</fullName>
    </submittedName>
</protein>
<dbReference type="Proteomes" id="UP001221217">
    <property type="component" value="Unassembled WGS sequence"/>
</dbReference>
<keyword evidence="2" id="KW-0732">Signal</keyword>